<dbReference type="RefSeq" id="WP_119477622.1">
    <property type="nucleotide sequence ID" value="NZ_QXML01000004.1"/>
</dbReference>
<protein>
    <submittedName>
        <fullName evidence="1">Uncharacterized protein</fullName>
    </submittedName>
</protein>
<accession>A0A418PS63</accession>
<evidence type="ECO:0000313" key="2">
    <source>
        <dbReference type="Proteomes" id="UP000283522"/>
    </source>
</evidence>
<dbReference type="Proteomes" id="UP000283522">
    <property type="component" value="Unassembled WGS sequence"/>
</dbReference>
<proteinExistence type="predicted"/>
<keyword evidence="2" id="KW-1185">Reference proteome</keyword>
<comment type="caution">
    <text evidence="1">The sequence shown here is derived from an EMBL/GenBank/DDBJ whole genome shotgun (WGS) entry which is preliminary data.</text>
</comment>
<sequence>MKMFVLPILLFLLVVTTSCENLEGKLQEKVNLINEKAESLDSLMNKELGKVNSLDSLINRNLDKADSLDAMINKELEKVNSLDSLINDTASKVDSMVKGKADRINRIIN</sequence>
<dbReference type="OrthoDB" id="839863at2"/>
<gene>
    <name evidence="1" type="ORF">D0X99_09855</name>
</gene>
<name>A0A418PS63_9BACT</name>
<dbReference type="PROSITE" id="PS51257">
    <property type="entry name" value="PROKAR_LIPOPROTEIN"/>
    <property type="match status" value="1"/>
</dbReference>
<organism evidence="1 2">
    <name type="scientific">Algoriphagus lacus</name>
    <dbReference type="NCBI Taxonomy" id="2056311"/>
    <lineage>
        <taxon>Bacteria</taxon>
        <taxon>Pseudomonadati</taxon>
        <taxon>Bacteroidota</taxon>
        <taxon>Cytophagia</taxon>
        <taxon>Cytophagales</taxon>
        <taxon>Cyclobacteriaceae</taxon>
        <taxon>Algoriphagus</taxon>
    </lineage>
</organism>
<evidence type="ECO:0000313" key="1">
    <source>
        <dbReference type="EMBL" id="RIW15719.1"/>
    </source>
</evidence>
<dbReference type="AlphaFoldDB" id="A0A418PS63"/>
<dbReference type="EMBL" id="QXML01000004">
    <property type="protein sequence ID" value="RIW15719.1"/>
    <property type="molecule type" value="Genomic_DNA"/>
</dbReference>
<reference evidence="1 2" key="1">
    <citation type="submission" date="2018-09" db="EMBL/GenBank/DDBJ databases">
        <authorList>
            <person name="Wang X."/>
            <person name="Du Z."/>
        </authorList>
    </citation>
    <scope>NUCLEOTIDE SEQUENCE [LARGE SCALE GENOMIC DNA]</scope>
    <source>
        <strain evidence="1 2">N3</strain>
    </source>
</reference>